<gene>
    <name evidence="1" type="ORF">DCC39_14600</name>
</gene>
<evidence type="ECO:0000313" key="2">
    <source>
        <dbReference type="Proteomes" id="UP000245998"/>
    </source>
</evidence>
<dbReference type="RefSeq" id="WP_116555638.1">
    <property type="nucleotide sequence ID" value="NZ_QCZG01000035.1"/>
</dbReference>
<accession>A0A2U1JUK5</accession>
<dbReference type="EMBL" id="QCZG01000035">
    <property type="protein sequence ID" value="PWA08665.1"/>
    <property type="molecule type" value="Genomic_DNA"/>
</dbReference>
<protein>
    <submittedName>
        <fullName evidence="1">Uncharacterized protein</fullName>
    </submittedName>
</protein>
<dbReference type="Proteomes" id="UP000245998">
    <property type="component" value="Unassembled WGS sequence"/>
</dbReference>
<dbReference type="OrthoDB" id="6171543at2"/>
<organism evidence="1 2">
    <name type="scientific">Pueribacillus theae</name>
    <dbReference type="NCBI Taxonomy" id="2171751"/>
    <lineage>
        <taxon>Bacteria</taxon>
        <taxon>Bacillati</taxon>
        <taxon>Bacillota</taxon>
        <taxon>Bacilli</taxon>
        <taxon>Bacillales</taxon>
        <taxon>Bacillaceae</taxon>
        <taxon>Pueribacillus</taxon>
    </lineage>
</organism>
<sequence>MAITAGTIKDVLNHVFRNTPMTSPSKVYVGLFTSSGEVNGNAYERQELTFTEPSGGIIKNAAEVRFAIATADWGEVVGAGIFDAETGGKRLDDANIAAARIVRENDQFVIPVGNYTIELR</sequence>
<evidence type="ECO:0000313" key="1">
    <source>
        <dbReference type="EMBL" id="PWA08665.1"/>
    </source>
</evidence>
<dbReference type="Pfam" id="PF23140">
    <property type="entry name" value="Gp80"/>
    <property type="match status" value="1"/>
</dbReference>
<reference evidence="1 2" key="1">
    <citation type="submission" date="2018-04" db="EMBL/GenBank/DDBJ databases">
        <title>Camelliibacillus theae gen. nov., sp. nov., isolated from Pu'er tea.</title>
        <authorList>
            <person name="Niu L."/>
        </authorList>
    </citation>
    <scope>NUCLEOTIDE SEQUENCE [LARGE SCALE GENOMIC DNA]</scope>
    <source>
        <strain evidence="1 2">T8</strain>
    </source>
</reference>
<proteinExistence type="predicted"/>
<dbReference type="AlphaFoldDB" id="A0A2U1JUK5"/>
<dbReference type="InterPro" id="IPR056908">
    <property type="entry name" value="Gp80-like"/>
</dbReference>
<name>A0A2U1JUK5_9BACI</name>
<keyword evidence="2" id="KW-1185">Reference proteome</keyword>
<comment type="caution">
    <text evidence="1">The sequence shown here is derived from an EMBL/GenBank/DDBJ whole genome shotgun (WGS) entry which is preliminary data.</text>
</comment>